<feature type="region of interest" description="Disordered" evidence="8">
    <location>
        <begin position="1102"/>
        <end position="1147"/>
    </location>
</feature>
<dbReference type="PROSITE" id="PS00973">
    <property type="entry name" value="USP_2"/>
    <property type="match status" value="1"/>
</dbReference>
<dbReference type="InterPro" id="IPR028889">
    <property type="entry name" value="USP"/>
</dbReference>
<dbReference type="CDD" id="cd02674">
    <property type="entry name" value="Peptidase_C19R"/>
    <property type="match status" value="1"/>
</dbReference>
<dbReference type="PANTHER" id="PTHR21646:SF24">
    <property type="entry name" value="UBIQUITIN CARBOXYL-TERMINAL HYDROLASE"/>
    <property type="match status" value="1"/>
</dbReference>
<evidence type="ECO:0000256" key="7">
    <source>
        <dbReference type="ARBA" id="ARBA00022807"/>
    </source>
</evidence>
<evidence type="ECO:0000256" key="8">
    <source>
        <dbReference type="SAM" id="MobiDB-lite"/>
    </source>
</evidence>
<evidence type="ECO:0000256" key="2">
    <source>
        <dbReference type="ARBA" id="ARBA00009085"/>
    </source>
</evidence>
<proteinExistence type="inferred from homology"/>
<keyword evidence="6" id="KW-0378">Hydrolase</keyword>
<dbReference type="SMART" id="SM00695">
    <property type="entry name" value="DUSP"/>
    <property type="match status" value="1"/>
</dbReference>
<evidence type="ECO:0000259" key="10">
    <source>
        <dbReference type="PROSITE" id="PS51283"/>
    </source>
</evidence>
<dbReference type="Proteomes" id="UP000190831">
    <property type="component" value="Chromosome G"/>
</dbReference>
<accession>A0A1G4MGT6</accession>
<feature type="compositionally biased region" description="Polar residues" evidence="8">
    <location>
        <begin position="1212"/>
        <end position="1226"/>
    </location>
</feature>
<evidence type="ECO:0000256" key="6">
    <source>
        <dbReference type="ARBA" id="ARBA00022801"/>
    </source>
</evidence>
<dbReference type="InterPro" id="IPR038765">
    <property type="entry name" value="Papain-like_cys_pep_sf"/>
</dbReference>
<dbReference type="SUPFAM" id="SSF143791">
    <property type="entry name" value="DUSP-like"/>
    <property type="match status" value="1"/>
</dbReference>
<dbReference type="EC" id="3.4.19.12" evidence="3"/>
<dbReference type="OrthoDB" id="292964at2759"/>
<dbReference type="STRING" id="4955.A0A1G4MGT6"/>
<comment type="catalytic activity">
    <reaction evidence="1">
        <text>Thiol-dependent hydrolysis of ester, thioester, amide, peptide and isopeptide bonds formed by the C-terminal Gly of ubiquitin (a 76-residue protein attached to proteins as an intracellular targeting signal).</text>
        <dbReference type="EC" id="3.4.19.12"/>
    </reaction>
</comment>
<dbReference type="InterPro" id="IPR001394">
    <property type="entry name" value="Peptidase_C19_UCH"/>
</dbReference>
<feature type="domain" description="DUSP" evidence="10">
    <location>
        <begin position="81"/>
        <end position="183"/>
    </location>
</feature>
<feature type="region of interest" description="Disordered" evidence="8">
    <location>
        <begin position="1183"/>
        <end position="1226"/>
    </location>
</feature>
<evidence type="ECO:0000256" key="3">
    <source>
        <dbReference type="ARBA" id="ARBA00012759"/>
    </source>
</evidence>
<name>A0A1G4MGT6_LACFM</name>
<protein>
    <recommendedName>
        <fullName evidence="3">ubiquitinyl hydrolase 1</fullName>
        <ecNumber evidence="3">3.4.19.12</ecNumber>
    </recommendedName>
</protein>
<evidence type="ECO:0000313" key="11">
    <source>
        <dbReference type="EMBL" id="SCW03127.1"/>
    </source>
</evidence>
<dbReference type="OMA" id="PYCEKPE"/>
<dbReference type="InterPro" id="IPR018200">
    <property type="entry name" value="USP_CS"/>
</dbReference>
<comment type="similarity">
    <text evidence="2">Belongs to the peptidase C19 family.</text>
</comment>
<keyword evidence="4" id="KW-0645">Protease</keyword>
<dbReference type="PANTHER" id="PTHR21646">
    <property type="entry name" value="UBIQUITIN CARBOXYL-TERMINAL HYDROLASE"/>
    <property type="match status" value="1"/>
</dbReference>
<dbReference type="GO" id="GO:0006508">
    <property type="term" value="P:proteolysis"/>
    <property type="evidence" value="ECO:0007669"/>
    <property type="project" value="UniProtKB-KW"/>
</dbReference>
<dbReference type="InterPro" id="IPR035927">
    <property type="entry name" value="DUSP-like_sf"/>
</dbReference>
<feature type="domain" description="USP" evidence="9">
    <location>
        <begin position="342"/>
        <end position="1065"/>
    </location>
</feature>
<dbReference type="Gene3D" id="3.30.2230.10">
    <property type="entry name" value="DUSP-like"/>
    <property type="match status" value="1"/>
</dbReference>
<reference evidence="11 12" key="1">
    <citation type="submission" date="2016-03" db="EMBL/GenBank/DDBJ databases">
        <authorList>
            <person name="Devillers H."/>
        </authorList>
    </citation>
    <scope>NUCLEOTIDE SEQUENCE [LARGE SCALE GENOMIC DNA]</scope>
    <source>
        <strain evidence="11">CBS 6772</strain>
    </source>
</reference>
<organism evidence="11 12">
    <name type="scientific">Lachancea fermentati</name>
    <name type="common">Zygosaccharomyces fermentati</name>
    <dbReference type="NCBI Taxonomy" id="4955"/>
    <lineage>
        <taxon>Eukaryota</taxon>
        <taxon>Fungi</taxon>
        <taxon>Dikarya</taxon>
        <taxon>Ascomycota</taxon>
        <taxon>Saccharomycotina</taxon>
        <taxon>Saccharomycetes</taxon>
        <taxon>Saccharomycetales</taxon>
        <taxon>Saccharomycetaceae</taxon>
        <taxon>Lachancea</taxon>
    </lineage>
</organism>
<dbReference type="PROSITE" id="PS51283">
    <property type="entry name" value="DUSP"/>
    <property type="match status" value="1"/>
</dbReference>
<keyword evidence="7" id="KW-0788">Thiol protease</keyword>
<evidence type="ECO:0000256" key="4">
    <source>
        <dbReference type="ARBA" id="ARBA00022670"/>
    </source>
</evidence>
<evidence type="ECO:0000256" key="5">
    <source>
        <dbReference type="ARBA" id="ARBA00022786"/>
    </source>
</evidence>
<gene>
    <name evidence="11" type="ORF">LAFE_0G03532G</name>
</gene>
<dbReference type="PROSITE" id="PS00972">
    <property type="entry name" value="USP_1"/>
    <property type="match status" value="1"/>
</dbReference>
<dbReference type="SUPFAM" id="SSF54001">
    <property type="entry name" value="Cysteine proteinases"/>
    <property type="match status" value="1"/>
</dbReference>
<dbReference type="PROSITE" id="PS50235">
    <property type="entry name" value="USP_3"/>
    <property type="match status" value="1"/>
</dbReference>
<feature type="compositionally biased region" description="Basic and acidic residues" evidence="8">
    <location>
        <begin position="1115"/>
        <end position="1147"/>
    </location>
</feature>
<sequence length="1226" mass="139873">MNERVSNLPDPSSHHEEENSLDIRTAHDESIAVHSESAGVETEDEKASESSDREENDGNPLTPAGTTQDDDSDSMLVDAIPSLAEQRDLISKIYAEHQKEAKEGDKVYIIPSMWFDTFWNTEITNYTDIEPIDTVSICKDFENFVLADYNVSPYLSVPEEAYEKFVEWYGLTPNSKPVCTFLIKDTNDQLVTEYNRCFFRVHLLRNASEETRSYNANASPLFFTLSKLSSIRDVAQRCLEVFDAHEESFDLQRHKFRIWYFKDPGNSEESTSFTSRYRISPLVFTDISIKHRIVPKIFGCLIKDLRYSVIDLAVEYKEPNMGQHWASNYFSYHKLCPSKGIVGLSNLGNTCYMNSALQCLVHIPELRDYFLYNGYGAEINTNNPLGYGGRVAQAFAGLIQTLFGESISEITAYSPRNFKSVIGHYNSMFAGFLQQDSQEFMAFLLDGLHEDLNRILEKPYVEKPELSPGDDVNNFNVIKELAENTWDKHKMRNDSMIIDLFVGMYKSTLVCPQCSNISITFDPYNDLTLPLPVDNYWSSKIILFPSQSPPCLLEIELPKTASYKELKEYVASCANMKADDLLGAEIFNHQFYNNYEARNSDSQYLPVQDLISKDDFVAFYEVPRGENDLVVPVLNTRFEEGFKNSRLFGYPFFITLSNEEQHSYGTIRQKLEKCFVNLSGGFIDFPFLKSDDNVSIDSLPLLSQKYPGVDFTQFENDIRQCTPDKQPNRFFDIKVLTCKQPASSDSNLHTSPESSFLRTEIWTPDSRAALNMAADITLSMNNVAKDIYNYYDLVKDQREEIEELGRLTDEKKRIASEVEESEEGEEIISDMDVDVEENTDDTKSVKSLSNEEKLSESYPFQKLICAGSALICEWSSEGASQVFSEDRVISWENPGIITNTVLESSREEKNKMRESKILLEDCLNLFSKPEVLGAADSWYCPVCKEHRQATKQIELWNTPDILLIHLKRFENMRSFSDKINETVHFPITGLDMSPFLVYNDERSNNIYDLIAVDNHYGGLGGGHYTAYVKNPADDGWYYFDDSRVSKTDPEKSISGAAYLLFYRRRTEKGDLGGENLTQIIRSSREQHDLKIKELNERQAQFYEDNKSESEDEAIKEDHKNSQCEKDLDEKEISSAPNDDKMHITRPSKDLDYSINSLEVGDHIKDSNTEENAARRKLRLLNKTYLNTPTNSSDVASTGGSSESSDESESISHNLNTSNVNPAPQSP</sequence>
<dbReference type="InterPro" id="IPR006615">
    <property type="entry name" value="Pept_C19_DUSP"/>
</dbReference>
<evidence type="ECO:0000256" key="1">
    <source>
        <dbReference type="ARBA" id="ARBA00000707"/>
    </source>
</evidence>
<feature type="region of interest" description="Disordered" evidence="8">
    <location>
        <begin position="1"/>
        <end position="74"/>
    </location>
</feature>
<dbReference type="GO" id="GO:0016579">
    <property type="term" value="P:protein deubiquitination"/>
    <property type="evidence" value="ECO:0007669"/>
    <property type="project" value="InterPro"/>
</dbReference>
<dbReference type="Pfam" id="PF00443">
    <property type="entry name" value="UCH"/>
    <property type="match status" value="1"/>
</dbReference>
<dbReference type="Gene3D" id="3.90.70.10">
    <property type="entry name" value="Cysteine proteinases"/>
    <property type="match status" value="2"/>
</dbReference>
<keyword evidence="5" id="KW-0833">Ubl conjugation pathway</keyword>
<feature type="compositionally biased region" description="Low complexity" evidence="8">
    <location>
        <begin position="1191"/>
        <end position="1202"/>
    </location>
</feature>
<dbReference type="InterPro" id="IPR050185">
    <property type="entry name" value="Ub_carboxyl-term_hydrolase"/>
</dbReference>
<dbReference type="AlphaFoldDB" id="A0A1G4MGT6"/>
<keyword evidence="12" id="KW-1185">Reference proteome</keyword>
<evidence type="ECO:0000259" key="9">
    <source>
        <dbReference type="PROSITE" id="PS50235"/>
    </source>
</evidence>
<dbReference type="Pfam" id="PF06337">
    <property type="entry name" value="DUSP"/>
    <property type="match status" value="1"/>
</dbReference>
<dbReference type="GO" id="GO:0004843">
    <property type="term" value="F:cysteine-type deubiquitinase activity"/>
    <property type="evidence" value="ECO:0007669"/>
    <property type="project" value="UniProtKB-EC"/>
</dbReference>
<evidence type="ECO:0000313" key="12">
    <source>
        <dbReference type="Proteomes" id="UP000190831"/>
    </source>
</evidence>
<dbReference type="EMBL" id="LT598486">
    <property type="protein sequence ID" value="SCW03127.1"/>
    <property type="molecule type" value="Genomic_DNA"/>
</dbReference>